<dbReference type="GeneID" id="113202544"/>
<dbReference type="KEGG" id="foc:113202544"/>
<organism evidence="5 7">
    <name type="scientific">Frankliniella occidentalis</name>
    <name type="common">Western flower thrips</name>
    <name type="synonym">Euthrips occidentalis</name>
    <dbReference type="NCBI Taxonomy" id="133901"/>
    <lineage>
        <taxon>Eukaryota</taxon>
        <taxon>Metazoa</taxon>
        <taxon>Ecdysozoa</taxon>
        <taxon>Arthropoda</taxon>
        <taxon>Hexapoda</taxon>
        <taxon>Insecta</taxon>
        <taxon>Pterygota</taxon>
        <taxon>Neoptera</taxon>
        <taxon>Paraneoptera</taxon>
        <taxon>Thysanoptera</taxon>
        <taxon>Terebrantia</taxon>
        <taxon>Thripoidea</taxon>
        <taxon>Thripidae</taxon>
        <taxon>Frankliniella</taxon>
    </lineage>
</organism>
<dbReference type="Pfam" id="PF08559">
    <property type="entry name" value="Cut8"/>
    <property type="match status" value="1"/>
</dbReference>
<evidence type="ECO:0000256" key="2">
    <source>
        <dbReference type="ARBA" id="ARBA00006199"/>
    </source>
</evidence>
<feature type="compositionally biased region" description="Basic and acidic residues" evidence="4">
    <location>
        <begin position="99"/>
        <end position="112"/>
    </location>
</feature>
<dbReference type="RefSeq" id="XP_026272598.1">
    <property type="nucleotide sequence ID" value="XM_026416813.2"/>
</dbReference>
<keyword evidence="3" id="KW-0539">Nucleus</keyword>
<dbReference type="GO" id="GO:0031965">
    <property type="term" value="C:nuclear membrane"/>
    <property type="evidence" value="ECO:0007669"/>
    <property type="project" value="TreeGrafter"/>
</dbReference>
<dbReference type="Gene3D" id="1.20.58.1590">
    <property type="entry name" value="Tethering factor for nuclear proteasome Cut8/Sts1"/>
    <property type="match status" value="1"/>
</dbReference>
<comment type="similarity">
    <text evidence="2">Belongs to the cut8/STS1 family.</text>
</comment>
<gene>
    <name evidence="6 7" type="primary">LOC113202544</name>
</gene>
<evidence type="ECO:0000313" key="7">
    <source>
        <dbReference type="RefSeq" id="XP_026272598.1"/>
    </source>
</evidence>
<protein>
    <submittedName>
        <fullName evidence="6 7">Uncharacterized protein LOC113202544</fullName>
    </submittedName>
</protein>
<dbReference type="InterPro" id="IPR038422">
    <property type="entry name" value="Cut8/Sts1_sf"/>
</dbReference>
<dbReference type="Proteomes" id="UP000504606">
    <property type="component" value="Unplaced"/>
</dbReference>
<reference evidence="6 7" key="1">
    <citation type="submission" date="2025-04" db="UniProtKB">
        <authorList>
            <consortium name="RefSeq"/>
        </authorList>
    </citation>
    <scope>IDENTIFICATION</scope>
    <source>
        <tissue evidence="6 7">Whole organism</tissue>
    </source>
</reference>
<comment type="subcellular location">
    <subcellularLocation>
        <location evidence="1">Nucleus</location>
    </subcellularLocation>
</comment>
<dbReference type="PANTHER" id="PTHR28032">
    <property type="entry name" value="FI02826P"/>
    <property type="match status" value="1"/>
</dbReference>
<dbReference type="AlphaFoldDB" id="A0A6J1RW57"/>
<dbReference type="GO" id="GO:0031144">
    <property type="term" value="P:proteasome localization"/>
    <property type="evidence" value="ECO:0007669"/>
    <property type="project" value="InterPro"/>
</dbReference>
<evidence type="ECO:0000313" key="6">
    <source>
        <dbReference type="RefSeq" id="XP_026272597.1"/>
    </source>
</evidence>
<dbReference type="FunFam" id="1.20.58.1590:FF:000002">
    <property type="entry name" value="Uncharacterized protein, isoform A"/>
    <property type="match status" value="1"/>
</dbReference>
<dbReference type="GO" id="GO:0070628">
    <property type="term" value="F:proteasome binding"/>
    <property type="evidence" value="ECO:0007669"/>
    <property type="project" value="TreeGrafter"/>
</dbReference>
<dbReference type="GO" id="GO:0071630">
    <property type="term" value="P:nuclear protein quality control by the ubiquitin-proteasome system"/>
    <property type="evidence" value="ECO:0007669"/>
    <property type="project" value="InterPro"/>
</dbReference>
<name>A0A6J1RW57_FRAOC</name>
<evidence type="ECO:0000256" key="3">
    <source>
        <dbReference type="ARBA" id="ARBA00023242"/>
    </source>
</evidence>
<evidence type="ECO:0000256" key="4">
    <source>
        <dbReference type="SAM" id="MobiDB-lite"/>
    </source>
</evidence>
<sequence length="360" mass="40033">METPPHENPNPGRRHTRSALSEIPARLGMLTVTDEATTIVGDPLTTPLHARFFHGGLWNVNMNNFNLPSSYISPSPSPDELVIQQRGRRSVPATWSPDIDAKKDGQTRRDCTPVKGPGPNSPLKNAPVRRSTPRKRLMLTDPKEMICSPVKLNTRAAASPNAKKTRIERTGLRSYSGPLLAGLKGLSQEQLIEVIKNLVDIHPALENEILGSLPAPDLRPLEDQLNYLKKNIFKSLPNSRLTSKTDSPAYSRAATHVTAFKKCVLEQGRTLLDSQHWDAVIDYVILAWAYVRATPLWDNPPHNAARKQCFKSLASQCMTALKKGLWNPDQAQTLKERLEGFVVDSEDIQSCLKQLESMCS</sequence>
<dbReference type="InterPro" id="IPR013868">
    <property type="entry name" value="Cut8/Sts1_fam"/>
</dbReference>
<proteinExistence type="inferred from homology"/>
<feature type="region of interest" description="Disordered" evidence="4">
    <location>
        <begin position="88"/>
        <end position="130"/>
    </location>
</feature>
<keyword evidence="5" id="KW-1185">Reference proteome</keyword>
<dbReference type="OrthoDB" id="10061064at2759"/>
<evidence type="ECO:0000313" key="5">
    <source>
        <dbReference type="Proteomes" id="UP000504606"/>
    </source>
</evidence>
<dbReference type="PANTHER" id="PTHR28032:SF1">
    <property type="entry name" value="FI02826P"/>
    <property type="match status" value="1"/>
</dbReference>
<accession>A0A6J1RW57</accession>
<evidence type="ECO:0000256" key="1">
    <source>
        <dbReference type="ARBA" id="ARBA00004123"/>
    </source>
</evidence>
<dbReference type="RefSeq" id="XP_026272597.1">
    <property type="nucleotide sequence ID" value="XM_026416812.2"/>
</dbReference>